<evidence type="ECO:0000256" key="9">
    <source>
        <dbReference type="ARBA" id="ARBA00022840"/>
    </source>
</evidence>
<dbReference type="EC" id="2.7.4.6" evidence="3 12"/>
<dbReference type="Gene3D" id="3.30.70.141">
    <property type="entry name" value="Nucleoside diphosphate kinase-like domain"/>
    <property type="match status" value="1"/>
</dbReference>
<dbReference type="GO" id="GO:0005737">
    <property type="term" value="C:cytoplasm"/>
    <property type="evidence" value="ECO:0007669"/>
    <property type="project" value="UniProtKB-SubCell"/>
</dbReference>
<dbReference type="GO" id="GO:0006241">
    <property type="term" value="P:CTP biosynthetic process"/>
    <property type="evidence" value="ECO:0007669"/>
    <property type="project" value="UniProtKB-UniRule"/>
</dbReference>
<dbReference type="GO" id="GO:0046872">
    <property type="term" value="F:metal ion binding"/>
    <property type="evidence" value="ECO:0007669"/>
    <property type="project" value="UniProtKB-KW"/>
</dbReference>
<keyword evidence="5 12" id="KW-0808">Transferase</keyword>
<name>A0A2X3L2K3_9BACT</name>
<evidence type="ECO:0000256" key="8">
    <source>
        <dbReference type="ARBA" id="ARBA00022777"/>
    </source>
</evidence>
<keyword evidence="12" id="KW-0597">Phosphoprotein</keyword>
<dbReference type="HAMAP" id="MF_00451">
    <property type="entry name" value="NDP_kinase"/>
    <property type="match status" value="1"/>
</dbReference>
<dbReference type="GO" id="GO:0004550">
    <property type="term" value="F:nucleoside diphosphate kinase activity"/>
    <property type="evidence" value="ECO:0007669"/>
    <property type="project" value="UniProtKB-UniRule"/>
</dbReference>
<dbReference type="InterPro" id="IPR034907">
    <property type="entry name" value="NDK-like_dom"/>
</dbReference>
<evidence type="ECO:0000256" key="10">
    <source>
        <dbReference type="ARBA" id="ARBA00022842"/>
    </source>
</evidence>
<evidence type="ECO:0000256" key="13">
    <source>
        <dbReference type="PROSITE-ProRule" id="PRU00706"/>
    </source>
</evidence>
<keyword evidence="10 12" id="KW-0460">Magnesium</keyword>
<evidence type="ECO:0000256" key="7">
    <source>
        <dbReference type="ARBA" id="ARBA00022741"/>
    </source>
</evidence>
<feature type="active site" description="Pros-phosphohistidine intermediate" evidence="12 13">
    <location>
        <position position="115"/>
    </location>
</feature>
<evidence type="ECO:0000313" key="17">
    <source>
        <dbReference type="EMBL" id="SQD93040.1"/>
    </source>
</evidence>
<accession>A0A2X3L2K3</accession>
<dbReference type="PROSITE" id="PS00469">
    <property type="entry name" value="NDPK"/>
    <property type="match status" value="1"/>
</dbReference>
<reference evidence="18" key="1">
    <citation type="submission" date="2018-05" db="EMBL/GenBank/DDBJ databases">
        <authorList>
            <person name="Hao L."/>
        </authorList>
    </citation>
    <scope>NUCLEOTIDE SEQUENCE [LARGE SCALE GENOMIC DNA]</scope>
</reference>
<evidence type="ECO:0000259" key="16">
    <source>
        <dbReference type="SMART" id="SM00562"/>
    </source>
</evidence>
<dbReference type="PRINTS" id="PR01243">
    <property type="entry name" value="NUCDPKINASE"/>
</dbReference>
<feature type="binding site" evidence="12 13">
    <location>
        <position position="57"/>
    </location>
    <ligand>
        <name>ATP</name>
        <dbReference type="ChEBI" id="CHEBI:30616"/>
    </ligand>
</feature>
<evidence type="ECO:0000256" key="2">
    <source>
        <dbReference type="ARBA" id="ARBA00008142"/>
    </source>
</evidence>
<comment type="similarity">
    <text evidence="2 12 13 14">Belongs to the NDK family.</text>
</comment>
<comment type="subunit">
    <text evidence="12">Homotetramer.</text>
</comment>
<dbReference type="GO" id="GO:0006228">
    <property type="term" value="P:UTP biosynthetic process"/>
    <property type="evidence" value="ECO:0007669"/>
    <property type="project" value="UniProtKB-UniRule"/>
</dbReference>
<comment type="subcellular location">
    <subcellularLocation>
        <location evidence="12">Cytoplasm</location>
    </subcellularLocation>
</comment>
<feature type="binding site" evidence="12 13">
    <location>
        <position position="9"/>
    </location>
    <ligand>
        <name>ATP</name>
        <dbReference type="ChEBI" id="CHEBI:30616"/>
    </ligand>
</feature>
<comment type="cofactor">
    <cofactor evidence="1 12">
        <name>Mg(2+)</name>
        <dbReference type="ChEBI" id="CHEBI:18420"/>
    </cofactor>
</comment>
<keyword evidence="18" id="KW-1185">Reference proteome</keyword>
<evidence type="ECO:0000256" key="12">
    <source>
        <dbReference type="HAMAP-Rule" id="MF_00451"/>
    </source>
</evidence>
<evidence type="ECO:0000256" key="6">
    <source>
        <dbReference type="ARBA" id="ARBA00022723"/>
    </source>
</evidence>
<dbReference type="Pfam" id="PF00334">
    <property type="entry name" value="NDK"/>
    <property type="match status" value="1"/>
</dbReference>
<feature type="binding site" evidence="12 13">
    <location>
        <position position="85"/>
    </location>
    <ligand>
        <name>ATP</name>
        <dbReference type="ChEBI" id="CHEBI:30616"/>
    </ligand>
</feature>
<comment type="function">
    <text evidence="12">Major role in the synthesis of nucleoside triphosphates other than ATP. The ATP gamma phosphate is transferred to the NDP beta phosphate via a ping-pong mechanism, using a phosphorylated active-site intermediate.</text>
</comment>
<organism evidence="17 18">
    <name type="scientific">Candidatus Bipolaricaulis anaerobius</name>
    <dbReference type="NCBI Taxonomy" id="2026885"/>
    <lineage>
        <taxon>Bacteria</taxon>
        <taxon>Candidatus Bipolaricaulota</taxon>
        <taxon>Candidatus Bipolaricaulia</taxon>
        <taxon>Candidatus Bipolaricaulales</taxon>
        <taxon>Candidatus Bipolaricaulaceae</taxon>
        <taxon>Candidatus Bipolaricaulis</taxon>
    </lineage>
</organism>
<evidence type="ECO:0000256" key="1">
    <source>
        <dbReference type="ARBA" id="ARBA00001946"/>
    </source>
</evidence>
<evidence type="ECO:0000256" key="11">
    <source>
        <dbReference type="ARBA" id="ARBA00023080"/>
    </source>
</evidence>
<comment type="catalytic activity">
    <reaction evidence="12 15">
        <text>a 2'-deoxyribonucleoside 5'-diphosphate + ATP = a 2'-deoxyribonucleoside 5'-triphosphate + ADP</text>
        <dbReference type="Rhea" id="RHEA:44640"/>
        <dbReference type="ChEBI" id="CHEBI:30616"/>
        <dbReference type="ChEBI" id="CHEBI:61560"/>
        <dbReference type="ChEBI" id="CHEBI:73316"/>
        <dbReference type="ChEBI" id="CHEBI:456216"/>
        <dbReference type="EC" id="2.7.4.6"/>
    </reaction>
</comment>
<dbReference type="GO" id="GO:0005524">
    <property type="term" value="F:ATP binding"/>
    <property type="evidence" value="ECO:0007669"/>
    <property type="project" value="UniProtKB-UniRule"/>
</dbReference>
<dbReference type="PANTHER" id="PTHR11349">
    <property type="entry name" value="NUCLEOSIDE DIPHOSPHATE KINASE"/>
    <property type="match status" value="1"/>
</dbReference>
<evidence type="ECO:0000256" key="5">
    <source>
        <dbReference type="ARBA" id="ARBA00022679"/>
    </source>
</evidence>
<keyword evidence="12" id="KW-0963">Cytoplasm</keyword>
<feature type="binding site" evidence="12 13">
    <location>
        <position position="91"/>
    </location>
    <ligand>
        <name>ATP</name>
        <dbReference type="ChEBI" id="CHEBI:30616"/>
    </ligand>
</feature>
<gene>
    <name evidence="12 17" type="primary">ndk</name>
    <name evidence="17" type="ORF">BARAN1_1016</name>
</gene>
<comment type="catalytic activity">
    <reaction evidence="12">
        <text>a ribonucleoside 5'-diphosphate + ATP = a ribonucleoside 5'-triphosphate + ADP</text>
        <dbReference type="Rhea" id="RHEA:18113"/>
        <dbReference type="ChEBI" id="CHEBI:30616"/>
        <dbReference type="ChEBI" id="CHEBI:57930"/>
        <dbReference type="ChEBI" id="CHEBI:61557"/>
        <dbReference type="ChEBI" id="CHEBI:456216"/>
        <dbReference type="EC" id="2.7.4.6"/>
    </reaction>
</comment>
<dbReference type="SMART" id="SM00562">
    <property type="entry name" value="NDK"/>
    <property type="match status" value="1"/>
</dbReference>
<dbReference type="GO" id="GO:0006183">
    <property type="term" value="P:GTP biosynthetic process"/>
    <property type="evidence" value="ECO:0007669"/>
    <property type="project" value="UniProtKB-UniRule"/>
</dbReference>
<dbReference type="KEGG" id="bana:BARAN1_1016"/>
<keyword evidence="8 12" id="KW-0418">Kinase</keyword>
<proteinExistence type="inferred from homology"/>
<keyword evidence="9 12" id="KW-0067">ATP-binding</keyword>
<sequence>MERTLVLLKPDALQRRLVGPIIARLEAKGLTIVGMKFLQVPRDLAARHYAEHVGKPFYEELVSFITSAPVIALVVEGPRAIAAVRALMGKTNPFDAAPGTIRGDFGLSVGMNLVHGSDSPAAAAREISLFFSPEEILTYSMADAAWLGG</sequence>
<dbReference type="RefSeq" id="WP_122031459.1">
    <property type="nucleotide sequence ID" value="NZ_LS483254.1"/>
</dbReference>
<dbReference type="InterPro" id="IPR001564">
    <property type="entry name" value="Nucleoside_diP_kinase"/>
</dbReference>
<keyword evidence="6 12" id="KW-0479">Metal-binding</keyword>
<dbReference type="Proteomes" id="UP000249818">
    <property type="component" value="Chromosome BARAN1"/>
</dbReference>
<keyword evidence="11 12" id="KW-0546">Nucleotide metabolism</keyword>
<dbReference type="AlphaFoldDB" id="A0A2X3L2K3"/>
<dbReference type="CDD" id="cd04413">
    <property type="entry name" value="NDPk_I"/>
    <property type="match status" value="1"/>
</dbReference>
<dbReference type="FunFam" id="3.30.70.141:FF:000003">
    <property type="entry name" value="Nucleoside diphosphate kinase"/>
    <property type="match status" value="1"/>
</dbReference>
<dbReference type="PROSITE" id="PS51374">
    <property type="entry name" value="NDPK_LIKE"/>
    <property type="match status" value="1"/>
</dbReference>
<dbReference type="OrthoDB" id="9801161at2"/>
<dbReference type="SUPFAM" id="SSF54919">
    <property type="entry name" value="Nucleoside diphosphate kinase, NDK"/>
    <property type="match status" value="1"/>
</dbReference>
<protein>
    <recommendedName>
        <fullName evidence="4 12">Nucleoside diphosphate kinase</fullName>
        <shortName evidence="12">NDK</shortName>
        <shortName evidence="12">NDP kinase</shortName>
        <ecNumber evidence="3 12">2.7.4.6</ecNumber>
    </recommendedName>
    <alternativeName>
        <fullName evidence="12">Nucleoside-2-P kinase</fullName>
    </alternativeName>
</protein>
<feature type="binding site" evidence="12 13">
    <location>
        <position position="112"/>
    </location>
    <ligand>
        <name>ATP</name>
        <dbReference type="ChEBI" id="CHEBI:30616"/>
    </ligand>
</feature>
<feature type="domain" description="Nucleoside diphosphate kinase-like" evidence="16">
    <location>
        <begin position="1"/>
        <end position="138"/>
    </location>
</feature>
<evidence type="ECO:0000313" key="18">
    <source>
        <dbReference type="Proteomes" id="UP000249818"/>
    </source>
</evidence>
<feature type="binding site" evidence="12 13">
    <location>
        <position position="102"/>
    </location>
    <ligand>
        <name>ATP</name>
        <dbReference type="ChEBI" id="CHEBI:30616"/>
    </ligand>
</feature>
<evidence type="ECO:0000256" key="14">
    <source>
        <dbReference type="RuleBase" id="RU004011"/>
    </source>
</evidence>
<evidence type="ECO:0000256" key="4">
    <source>
        <dbReference type="ARBA" id="ARBA00017632"/>
    </source>
</evidence>
<dbReference type="InterPro" id="IPR036850">
    <property type="entry name" value="NDK-like_dom_sf"/>
</dbReference>
<dbReference type="EMBL" id="LS483254">
    <property type="protein sequence ID" value="SQD93040.1"/>
    <property type="molecule type" value="Genomic_DNA"/>
</dbReference>
<evidence type="ECO:0000256" key="3">
    <source>
        <dbReference type="ARBA" id="ARBA00012966"/>
    </source>
</evidence>
<evidence type="ECO:0000256" key="15">
    <source>
        <dbReference type="RuleBase" id="RU004013"/>
    </source>
</evidence>
<keyword evidence="7 12" id="KW-0547">Nucleotide-binding</keyword>
<dbReference type="InterPro" id="IPR023005">
    <property type="entry name" value="Nucleoside_diP_kinase_AS"/>
</dbReference>
<dbReference type="NCBIfam" id="NF001908">
    <property type="entry name" value="PRK00668.1"/>
    <property type="match status" value="1"/>
</dbReference>